<dbReference type="Gene3D" id="3.40.50.12370">
    <property type="match status" value="1"/>
</dbReference>
<dbReference type="OrthoDB" id="9804721at2"/>
<organism evidence="2 3">
    <name type="scientific">Acidocella aminolytica 101 = DSM 11237</name>
    <dbReference type="NCBI Taxonomy" id="1120923"/>
    <lineage>
        <taxon>Bacteria</taxon>
        <taxon>Pseudomonadati</taxon>
        <taxon>Pseudomonadota</taxon>
        <taxon>Alphaproteobacteria</taxon>
        <taxon>Acetobacterales</taxon>
        <taxon>Acidocellaceae</taxon>
        <taxon>Acidocella</taxon>
    </lineage>
</organism>
<dbReference type="InterPro" id="IPR006016">
    <property type="entry name" value="UspA"/>
</dbReference>
<keyword evidence="3" id="KW-1185">Reference proteome</keyword>
<sequence length="268" mass="28507">MTRILALLTSPHTAGAVLSATACFTAQTGPATIELLHPRPDIDPDFLPTEEVYTASHRQRFEAEQNQLSATLQAEAAAWAKAGLPPLRETRGSPTSLAAKASEAADIVILGAPHNDPEARNMLEHMLFDAHKPVLLVPPVMPHGFGQNIAIAWSGSGERVGKIIAALPTLLLAARRSTILIGTDAAHAGTPPDDVLQTLQDAGKPPQIHRFSIAGRHIGTALLTEAHAVGADLLVMGAFSHSRLREFFFGGATVEILQLLDLPVLMQH</sequence>
<accession>A0A0D6PCT8</accession>
<dbReference type="SUPFAM" id="SSF52402">
    <property type="entry name" value="Adenine nucleotide alpha hydrolases-like"/>
    <property type="match status" value="2"/>
</dbReference>
<feature type="domain" description="UspA" evidence="1">
    <location>
        <begin position="202"/>
        <end position="266"/>
    </location>
</feature>
<dbReference type="CDD" id="cd00293">
    <property type="entry name" value="USP-like"/>
    <property type="match status" value="1"/>
</dbReference>
<dbReference type="EMBL" id="BANC01000005">
    <property type="protein sequence ID" value="GAN78659.1"/>
    <property type="molecule type" value="Genomic_DNA"/>
</dbReference>
<evidence type="ECO:0000259" key="1">
    <source>
        <dbReference type="Pfam" id="PF00582"/>
    </source>
</evidence>
<evidence type="ECO:0000313" key="3">
    <source>
        <dbReference type="Proteomes" id="UP000032668"/>
    </source>
</evidence>
<proteinExistence type="predicted"/>
<reference evidence="2 3" key="1">
    <citation type="submission" date="2012-11" db="EMBL/GenBank/DDBJ databases">
        <title>Whole genome sequence of Acidocella aminolytica 101 = DSM 11237.</title>
        <authorList>
            <person name="Azuma Y."/>
            <person name="Higashiura N."/>
            <person name="Hirakawa H."/>
            <person name="Matsushita K."/>
        </authorList>
    </citation>
    <scope>NUCLEOTIDE SEQUENCE [LARGE SCALE GENOMIC DNA]</scope>
    <source>
        <strain evidence="3">101 / DSM 11237</strain>
    </source>
</reference>
<dbReference type="Proteomes" id="UP000032668">
    <property type="component" value="Unassembled WGS sequence"/>
</dbReference>
<comment type="caution">
    <text evidence="2">The sequence shown here is derived from an EMBL/GenBank/DDBJ whole genome shotgun (WGS) entry which is preliminary data.</text>
</comment>
<dbReference type="Pfam" id="PF00582">
    <property type="entry name" value="Usp"/>
    <property type="match status" value="1"/>
</dbReference>
<dbReference type="AlphaFoldDB" id="A0A0D6PCT8"/>
<evidence type="ECO:0000313" key="2">
    <source>
        <dbReference type="EMBL" id="GAN78659.1"/>
    </source>
</evidence>
<name>A0A0D6PCT8_9PROT</name>
<dbReference type="RefSeq" id="WP_048877153.1">
    <property type="nucleotide sequence ID" value="NZ_BANC01000005.1"/>
</dbReference>
<protein>
    <recommendedName>
        <fullName evidence="1">UspA domain-containing protein</fullName>
    </recommendedName>
</protein>
<gene>
    <name evidence="2" type="ORF">Aam_005_058</name>
</gene>
<dbReference type="STRING" id="1120923.SAMN02746095_00471"/>
<dbReference type="PROSITE" id="PS51257">
    <property type="entry name" value="PROKAR_LIPOPROTEIN"/>
    <property type="match status" value="1"/>
</dbReference>